<evidence type="ECO:0000313" key="6">
    <source>
        <dbReference type="Proteomes" id="UP000049828"/>
    </source>
</evidence>
<dbReference type="Gene3D" id="3.30.300.30">
    <property type="match status" value="1"/>
</dbReference>
<name>A0A0M6WYL0_9FIRM</name>
<keyword evidence="2" id="KW-0436">Ligase</keyword>
<dbReference type="InterPro" id="IPR000873">
    <property type="entry name" value="AMP-dep_synth/lig_dom"/>
</dbReference>
<dbReference type="AlphaFoldDB" id="A0A0M6WYL0"/>
<feature type="domain" description="AMP-binding enzyme C-terminal" evidence="4">
    <location>
        <begin position="486"/>
        <end position="561"/>
    </location>
</feature>
<evidence type="ECO:0000313" key="5">
    <source>
        <dbReference type="EMBL" id="CRL42761.1"/>
    </source>
</evidence>
<gene>
    <name evidence="5" type="ORF">RIL183_32431</name>
</gene>
<proteinExistence type="inferred from homology"/>
<dbReference type="Gene3D" id="3.40.50.980">
    <property type="match status" value="2"/>
</dbReference>
<dbReference type="SUPFAM" id="SSF56801">
    <property type="entry name" value="Acetyl-CoA synthetase-like"/>
    <property type="match status" value="1"/>
</dbReference>
<sequence>MEQNNILESDRLLEKTIAQCFEYRVSLTPDAPAVEFEGERISWNELDRLSDWLVWRFDFLGIKRGTRAGIWCGNNLQWIIVFLGLQKIGATAVLINPGYLADELHKIISYSDVEYLFYGEEFKNADLTKILAEVDISTTPNLKQTIPIELKAAIDFMKKGAEELTEEQKQRIYELKQLPDCKDTACMLFTSGTTALPKGVLLTHYNLVNDAMFTAKAMHWEKDDKICVMVPLFHCFGMTSCLLASVICGSCLYVMKYYRTINALEGIDNHGCTVLNGVPSMFLAMVHNRHFEEFKLNSLKSGIIAGSPLSASDYKMICEKLGMEKLQMSYGQTETSPGISFSEYDETIEQKCDNAGFIIPFIEVCVWDLEGNQNIYHCDVLKPDGRILGREETGESHIHYTSLIGDKRNAVCTRGTFFSRGEIGVRGFNVMKGYFRREEATREVLTEDGFIHTGDLGFVDDSGRIHISGRIKEMIIRGGENISPVEIEECIRMFPQVRDVKVVGVPQAVLQEEIAACIVLRKNCELTKEEITAHCSKYLAAYKVPRYIEFFEELPVNSSNKIKIGELKERMRVLALANK</sequence>
<evidence type="ECO:0000256" key="2">
    <source>
        <dbReference type="ARBA" id="ARBA00022598"/>
    </source>
</evidence>
<dbReference type="PANTHER" id="PTHR43201:SF5">
    <property type="entry name" value="MEDIUM-CHAIN ACYL-COA LIGASE ACSF2, MITOCHONDRIAL"/>
    <property type="match status" value="1"/>
</dbReference>
<dbReference type="InterPro" id="IPR045851">
    <property type="entry name" value="AMP-bd_C_sf"/>
</dbReference>
<reference evidence="6" key="1">
    <citation type="submission" date="2015-05" db="EMBL/GenBank/DDBJ databases">
        <authorList>
            <consortium name="Pathogen Informatics"/>
        </authorList>
    </citation>
    <scope>NUCLEOTIDE SEQUENCE [LARGE SCALE GENOMIC DNA]</scope>
    <source>
        <strain evidence="6">L1-83</strain>
    </source>
</reference>
<comment type="similarity">
    <text evidence="1">Belongs to the ATP-dependent AMP-binding enzyme family.</text>
</comment>
<dbReference type="InterPro" id="IPR025110">
    <property type="entry name" value="AMP-bd_C"/>
</dbReference>
<dbReference type="Proteomes" id="UP000049828">
    <property type="component" value="Unassembled WGS sequence"/>
</dbReference>
<dbReference type="Pfam" id="PF13193">
    <property type="entry name" value="AMP-binding_C"/>
    <property type="match status" value="1"/>
</dbReference>
<dbReference type="Gene3D" id="2.30.38.10">
    <property type="entry name" value="Luciferase, Domain 3"/>
    <property type="match status" value="1"/>
</dbReference>
<evidence type="ECO:0000259" key="4">
    <source>
        <dbReference type="Pfam" id="PF13193"/>
    </source>
</evidence>
<evidence type="ECO:0000259" key="3">
    <source>
        <dbReference type="Pfam" id="PF00501"/>
    </source>
</evidence>
<dbReference type="Gene3D" id="3.40.50.12780">
    <property type="entry name" value="N-terminal domain of ligase-like"/>
    <property type="match status" value="1"/>
</dbReference>
<dbReference type="RefSeq" id="WP_055040372.1">
    <property type="nucleotide sequence ID" value="NZ_CVRS01000107.1"/>
</dbReference>
<evidence type="ECO:0000256" key="1">
    <source>
        <dbReference type="ARBA" id="ARBA00006432"/>
    </source>
</evidence>
<evidence type="ECO:0008006" key="7">
    <source>
        <dbReference type="Google" id="ProtNLM"/>
    </source>
</evidence>
<dbReference type="GO" id="GO:0006631">
    <property type="term" value="P:fatty acid metabolic process"/>
    <property type="evidence" value="ECO:0007669"/>
    <property type="project" value="TreeGrafter"/>
</dbReference>
<dbReference type="InterPro" id="IPR042099">
    <property type="entry name" value="ANL_N_sf"/>
</dbReference>
<accession>A0A0M6WYL0</accession>
<dbReference type="GO" id="GO:0031956">
    <property type="term" value="F:medium-chain fatty acid-CoA ligase activity"/>
    <property type="evidence" value="ECO:0007669"/>
    <property type="project" value="TreeGrafter"/>
</dbReference>
<feature type="domain" description="AMP-dependent synthetase/ligase" evidence="3">
    <location>
        <begin position="21"/>
        <end position="372"/>
    </location>
</feature>
<dbReference type="PANTHER" id="PTHR43201">
    <property type="entry name" value="ACYL-COA SYNTHETASE"/>
    <property type="match status" value="1"/>
</dbReference>
<dbReference type="EMBL" id="CVRS01000107">
    <property type="protein sequence ID" value="CRL42761.1"/>
    <property type="molecule type" value="Genomic_DNA"/>
</dbReference>
<organism evidence="5 6">
    <name type="scientific">Roseburia inulinivorans</name>
    <dbReference type="NCBI Taxonomy" id="360807"/>
    <lineage>
        <taxon>Bacteria</taxon>
        <taxon>Bacillati</taxon>
        <taxon>Bacillota</taxon>
        <taxon>Clostridia</taxon>
        <taxon>Lachnospirales</taxon>
        <taxon>Lachnospiraceae</taxon>
        <taxon>Roseburia</taxon>
    </lineage>
</organism>
<keyword evidence="6" id="KW-1185">Reference proteome</keyword>
<dbReference type="OrthoDB" id="9803968at2"/>
<dbReference type="Pfam" id="PF00501">
    <property type="entry name" value="AMP-binding"/>
    <property type="match status" value="1"/>
</dbReference>
<protein>
    <recommendedName>
        <fullName evidence="7">AMP-binding protein</fullName>
    </recommendedName>
</protein>